<keyword evidence="1" id="KW-0238">DNA-binding</keyword>
<evidence type="ECO:0000259" key="2">
    <source>
        <dbReference type="PROSITE" id="PS51740"/>
    </source>
</evidence>
<evidence type="ECO:0000256" key="1">
    <source>
        <dbReference type="PROSITE-ProRule" id="PRU01076"/>
    </source>
</evidence>
<dbReference type="Proteomes" id="UP001501166">
    <property type="component" value="Unassembled WGS sequence"/>
</dbReference>
<dbReference type="SMART" id="SM00966">
    <property type="entry name" value="SpoVT_AbrB"/>
    <property type="match status" value="1"/>
</dbReference>
<dbReference type="EMBL" id="BAAACW010000110">
    <property type="protein sequence ID" value="GAA0365783.1"/>
    <property type="molecule type" value="Genomic_DNA"/>
</dbReference>
<dbReference type="SUPFAM" id="SSF89447">
    <property type="entry name" value="AbrB/MazE/MraZ-like"/>
    <property type="match status" value="1"/>
</dbReference>
<dbReference type="NCBIfam" id="TIGR01439">
    <property type="entry name" value="lp_hng_hel_AbrB"/>
    <property type="match status" value="1"/>
</dbReference>
<proteinExistence type="predicted"/>
<dbReference type="InterPro" id="IPR007159">
    <property type="entry name" value="SpoVT-AbrB_dom"/>
</dbReference>
<comment type="caution">
    <text evidence="3">The sequence shown here is derived from an EMBL/GenBank/DDBJ whole genome shotgun (WGS) entry which is preliminary data.</text>
</comment>
<dbReference type="RefSeq" id="WP_343755754.1">
    <property type="nucleotide sequence ID" value="NZ_BAAACW010000110.1"/>
</dbReference>
<organism evidence="3 4">
    <name type="scientific">Alkalibacterium iburiense</name>
    <dbReference type="NCBI Taxonomy" id="290589"/>
    <lineage>
        <taxon>Bacteria</taxon>
        <taxon>Bacillati</taxon>
        <taxon>Bacillota</taxon>
        <taxon>Bacilli</taxon>
        <taxon>Lactobacillales</taxon>
        <taxon>Carnobacteriaceae</taxon>
        <taxon>Alkalibacterium</taxon>
    </lineage>
</organism>
<dbReference type="InterPro" id="IPR031848">
    <property type="entry name" value="PrlF_antitoxin"/>
</dbReference>
<dbReference type="PROSITE" id="PS51740">
    <property type="entry name" value="SPOVT_ABRB"/>
    <property type="match status" value="1"/>
</dbReference>
<evidence type="ECO:0000313" key="3">
    <source>
        <dbReference type="EMBL" id="GAA0365783.1"/>
    </source>
</evidence>
<sequence length="90" mass="10318">MISNKEKNTVTAKITSKNQVTIPKSIRTALDIKSHDQIIFYTNDLGQVVIKGVDKKQAFWEIVEEQQAKYGPIDDEEMKWGTDIEAEDFD</sequence>
<dbReference type="Gene3D" id="2.10.260.10">
    <property type="match status" value="1"/>
</dbReference>
<reference evidence="4" key="1">
    <citation type="journal article" date="2019" name="Int. J. Syst. Evol. Microbiol.">
        <title>The Global Catalogue of Microorganisms (GCM) 10K type strain sequencing project: providing services to taxonomists for standard genome sequencing and annotation.</title>
        <authorList>
            <consortium name="The Broad Institute Genomics Platform"/>
            <consortium name="The Broad Institute Genome Sequencing Center for Infectious Disease"/>
            <person name="Wu L."/>
            <person name="Ma J."/>
        </authorList>
    </citation>
    <scope>NUCLEOTIDE SEQUENCE [LARGE SCALE GENOMIC DNA]</scope>
    <source>
        <strain evidence="4">JCM 12662</strain>
    </source>
</reference>
<dbReference type="InterPro" id="IPR037914">
    <property type="entry name" value="SpoVT-AbrB_sf"/>
</dbReference>
<gene>
    <name evidence="3" type="ORF">GCM10008932_17470</name>
</gene>
<keyword evidence="4" id="KW-1185">Reference proteome</keyword>
<name>A0ABP3HBW3_9LACT</name>
<protein>
    <recommendedName>
        <fullName evidence="2">SpoVT-AbrB domain-containing protein</fullName>
    </recommendedName>
</protein>
<accession>A0ABP3HBW3</accession>
<dbReference type="Pfam" id="PF15937">
    <property type="entry name" value="PrlF_antitoxin"/>
    <property type="match status" value="1"/>
</dbReference>
<evidence type="ECO:0000313" key="4">
    <source>
        <dbReference type="Proteomes" id="UP001501166"/>
    </source>
</evidence>
<feature type="domain" description="SpoVT-AbrB" evidence="2">
    <location>
        <begin position="9"/>
        <end position="55"/>
    </location>
</feature>